<feature type="domain" description="Histone deacetylase" evidence="1">
    <location>
        <begin position="186"/>
        <end position="239"/>
    </location>
</feature>
<dbReference type="HOGENOM" id="CLU_1151907_0_0_1"/>
<accession>W4KLB5</accession>
<organism evidence="2 3">
    <name type="scientific">Heterobasidion irregulare (strain TC 32-1)</name>
    <dbReference type="NCBI Taxonomy" id="747525"/>
    <lineage>
        <taxon>Eukaryota</taxon>
        <taxon>Fungi</taxon>
        <taxon>Dikarya</taxon>
        <taxon>Basidiomycota</taxon>
        <taxon>Agaricomycotina</taxon>
        <taxon>Agaricomycetes</taxon>
        <taxon>Russulales</taxon>
        <taxon>Bondarzewiaceae</taxon>
        <taxon>Heterobasidion</taxon>
        <taxon>Heterobasidion annosum species complex</taxon>
    </lineage>
</organism>
<dbReference type="InParanoid" id="W4KLB5"/>
<dbReference type="OrthoDB" id="424012at2759"/>
<dbReference type="InterPro" id="IPR037138">
    <property type="entry name" value="His_deacetylse_dom_sf"/>
</dbReference>
<sequence length="241" mass="26914">MKVFVDRDCLLHDPPYEILSGKPVPYFESPARWHAIKHELESSPSFEIADRDSDVDVLGYAQAIHDRDYIQYLRNAYEDWVADGNDKARSQSLETFQYPKLLSPLPSIDDSAEALSPIAKAVDLQGITQVHHSAEAIASLTTWRPPSDSSKLLVPLKCHRKGRGNLIDPGACQWLSSILTTTMEMANDYPYFTGSTKEKGSGMGIGCNINFPLPRGTTDQKYCETLREAVACVQQFEPEYG</sequence>
<proteinExistence type="predicted"/>
<keyword evidence="3" id="KW-1185">Reference proteome</keyword>
<dbReference type="InterPro" id="IPR023696">
    <property type="entry name" value="Ureohydrolase_dom_sf"/>
</dbReference>
<dbReference type="eggNOG" id="KOG1343">
    <property type="taxonomic scope" value="Eukaryota"/>
</dbReference>
<dbReference type="EMBL" id="KI925454">
    <property type="protein sequence ID" value="ETW86617.1"/>
    <property type="molecule type" value="Genomic_DNA"/>
</dbReference>
<reference evidence="2 3" key="1">
    <citation type="journal article" date="2012" name="New Phytol.">
        <title>Insight into trade-off between wood decay and parasitism from the genome of a fungal forest pathogen.</title>
        <authorList>
            <person name="Olson A."/>
            <person name="Aerts A."/>
            <person name="Asiegbu F."/>
            <person name="Belbahri L."/>
            <person name="Bouzid O."/>
            <person name="Broberg A."/>
            <person name="Canback B."/>
            <person name="Coutinho P.M."/>
            <person name="Cullen D."/>
            <person name="Dalman K."/>
            <person name="Deflorio G."/>
            <person name="van Diepen L.T."/>
            <person name="Dunand C."/>
            <person name="Duplessis S."/>
            <person name="Durling M."/>
            <person name="Gonthier P."/>
            <person name="Grimwood J."/>
            <person name="Fossdal C.G."/>
            <person name="Hansson D."/>
            <person name="Henrissat B."/>
            <person name="Hietala A."/>
            <person name="Himmelstrand K."/>
            <person name="Hoffmeister D."/>
            <person name="Hogberg N."/>
            <person name="James T.Y."/>
            <person name="Karlsson M."/>
            <person name="Kohler A."/>
            <person name="Kues U."/>
            <person name="Lee Y.H."/>
            <person name="Lin Y.C."/>
            <person name="Lind M."/>
            <person name="Lindquist E."/>
            <person name="Lombard V."/>
            <person name="Lucas S."/>
            <person name="Lunden K."/>
            <person name="Morin E."/>
            <person name="Murat C."/>
            <person name="Park J."/>
            <person name="Raffaello T."/>
            <person name="Rouze P."/>
            <person name="Salamov A."/>
            <person name="Schmutz J."/>
            <person name="Solheim H."/>
            <person name="Stahlberg J."/>
            <person name="Velez H."/>
            <person name="de Vries R.P."/>
            <person name="Wiebenga A."/>
            <person name="Woodward S."/>
            <person name="Yakovlev I."/>
            <person name="Garbelotto M."/>
            <person name="Martin F."/>
            <person name="Grigoriev I.V."/>
            <person name="Stenlid J."/>
        </authorList>
    </citation>
    <scope>NUCLEOTIDE SEQUENCE [LARGE SCALE GENOMIC DNA]</scope>
    <source>
        <strain evidence="2 3">TC 32-1</strain>
    </source>
</reference>
<dbReference type="AlphaFoldDB" id="W4KLB5"/>
<dbReference type="Pfam" id="PF00850">
    <property type="entry name" value="Hist_deacetyl"/>
    <property type="match status" value="1"/>
</dbReference>
<evidence type="ECO:0000313" key="2">
    <source>
        <dbReference type="EMBL" id="ETW86617.1"/>
    </source>
</evidence>
<dbReference type="GeneID" id="20678891"/>
<dbReference type="KEGG" id="hir:HETIRDRAFT_99089"/>
<name>W4KLB5_HETIT</name>
<dbReference type="InterPro" id="IPR023801">
    <property type="entry name" value="His_deacetylse_dom"/>
</dbReference>
<dbReference type="STRING" id="747525.W4KLB5"/>
<dbReference type="SUPFAM" id="SSF52768">
    <property type="entry name" value="Arginase/deacetylase"/>
    <property type="match status" value="1"/>
</dbReference>
<protein>
    <recommendedName>
        <fullName evidence="1">Histone deacetylase domain-containing protein</fullName>
    </recommendedName>
</protein>
<dbReference type="Gene3D" id="3.40.800.20">
    <property type="entry name" value="Histone deacetylase domain"/>
    <property type="match status" value="2"/>
</dbReference>
<evidence type="ECO:0000259" key="1">
    <source>
        <dbReference type="Pfam" id="PF00850"/>
    </source>
</evidence>
<gene>
    <name evidence="2" type="ORF">HETIRDRAFT_99089</name>
</gene>
<dbReference type="Proteomes" id="UP000030671">
    <property type="component" value="Unassembled WGS sequence"/>
</dbReference>
<evidence type="ECO:0000313" key="3">
    <source>
        <dbReference type="Proteomes" id="UP000030671"/>
    </source>
</evidence>
<dbReference type="RefSeq" id="XP_009540620.1">
    <property type="nucleotide sequence ID" value="XM_009542325.1"/>
</dbReference>